<sequence length="173" mass="19062">MSLLDRLFRRKLGAAAAPPSQLDEPAQEPVSSRSVPRREVVHVVLRETMRQHAIPMDWIECRTLGVVQSGQSSGTYVTLIVKGGQERLLAYVPAFQASFRQALLRFDPLASEWLRGLAWQFDFDPAAPGPQPASEAEPTRSGDAPADADEELASDLQALYAIRDAALRPTPRE</sequence>
<proteinExistence type="predicted"/>
<dbReference type="OrthoDB" id="8898248at2"/>
<dbReference type="RefSeq" id="WP_135286746.1">
    <property type="nucleotide sequence ID" value="NZ_SMLL01000008.1"/>
</dbReference>
<protein>
    <submittedName>
        <fullName evidence="2">Uncharacterized protein</fullName>
    </submittedName>
</protein>
<evidence type="ECO:0000313" key="3">
    <source>
        <dbReference type="Proteomes" id="UP000297564"/>
    </source>
</evidence>
<evidence type="ECO:0000313" key="2">
    <source>
        <dbReference type="EMBL" id="TFY96734.1"/>
    </source>
</evidence>
<accession>A0A4Z0BF40</accession>
<evidence type="ECO:0000256" key="1">
    <source>
        <dbReference type="SAM" id="MobiDB-lite"/>
    </source>
</evidence>
<comment type="caution">
    <text evidence="2">The sequence shown here is derived from an EMBL/GenBank/DDBJ whole genome shotgun (WGS) entry which is preliminary data.</text>
</comment>
<gene>
    <name evidence="2" type="ORF">EZ242_18770</name>
</gene>
<feature type="region of interest" description="Disordered" evidence="1">
    <location>
        <begin position="125"/>
        <end position="149"/>
    </location>
</feature>
<dbReference type="AlphaFoldDB" id="A0A4Z0BF40"/>
<dbReference type="EMBL" id="SMLL01000008">
    <property type="protein sequence ID" value="TFY96734.1"/>
    <property type="molecule type" value="Genomic_DNA"/>
</dbReference>
<name>A0A4Z0BF40_9BURK</name>
<dbReference type="Proteomes" id="UP000297564">
    <property type="component" value="Unassembled WGS sequence"/>
</dbReference>
<feature type="region of interest" description="Disordered" evidence="1">
    <location>
        <begin position="15"/>
        <end position="34"/>
    </location>
</feature>
<keyword evidence="3" id="KW-1185">Reference proteome</keyword>
<reference evidence="2 3" key="1">
    <citation type="submission" date="2019-03" db="EMBL/GenBank/DDBJ databases">
        <title>Ramlibacter rhizophilus CCTCC AB2015357, whole genome shotgun sequence.</title>
        <authorList>
            <person name="Zhang X."/>
            <person name="Feng G."/>
            <person name="Zhu H."/>
        </authorList>
    </citation>
    <scope>NUCLEOTIDE SEQUENCE [LARGE SCALE GENOMIC DNA]</scope>
    <source>
        <strain evidence="2 3">CCTCC AB2015357</strain>
    </source>
</reference>
<organism evidence="2 3">
    <name type="scientific">Ramlibacter rhizophilus</name>
    <dbReference type="NCBI Taxonomy" id="1781167"/>
    <lineage>
        <taxon>Bacteria</taxon>
        <taxon>Pseudomonadati</taxon>
        <taxon>Pseudomonadota</taxon>
        <taxon>Betaproteobacteria</taxon>
        <taxon>Burkholderiales</taxon>
        <taxon>Comamonadaceae</taxon>
        <taxon>Ramlibacter</taxon>
    </lineage>
</organism>